<gene>
    <name evidence="2" type="ORF">M9458_028302</name>
</gene>
<protein>
    <submittedName>
        <fullName evidence="2">Uncharacterized protein</fullName>
    </submittedName>
</protein>
<reference evidence="2 3" key="1">
    <citation type="submission" date="2024-05" db="EMBL/GenBank/DDBJ databases">
        <title>Genome sequencing and assembly of Indian major carp, Cirrhinus mrigala (Hamilton, 1822).</title>
        <authorList>
            <person name="Mohindra V."/>
            <person name="Chowdhury L.M."/>
            <person name="Lal K."/>
            <person name="Jena J.K."/>
        </authorList>
    </citation>
    <scope>NUCLEOTIDE SEQUENCE [LARGE SCALE GENOMIC DNA]</scope>
    <source>
        <strain evidence="2">CM1030</strain>
        <tissue evidence="2">Blood</tissue>
    </source>
</reference>
<accession>A0ABD0PPX2</accession>
<feature type="signal peptide" evidence="1">
    <location>
        <begin position="1"/>
        <end position="30"/>
    </location>
</feature>
<dbReference type="Proteomes" id="UP001529510">
    <property type="component" value="Unassembled WGS sequence"/>
</dbReference>
<feature type="non-terminal residue" evidence="2">
    <location>
        <position position="91"/>
    </location>
</feature>
<sequence length="91" mass="9643">MLKRLAAPASCSSCLLAFLLAFVSPRCTLSIGADKTMVNKEDYYSATVNATVLDHKGNPQQMVTKNDGRYGQNSPKIEAKGIVIAPAAVNG</sequence>
<proteinExistence type="predicted"/>
<evidence type="ECO:0000313" key="3">
    <source>
        <dbReference type="Proteomes" id="UP001529510"/>
    </source>
</evidence>
<comment type="caution">
    <text evidence="2">The sequence shown here is derived from an EMBL/GenBank/DDBJ whole genome shotgun (WGS) entry which is preliminary data.</text>
</comment>
<organism evidence="2 3">
    <name type="scientific">Cirrhinus mrigala</name>
    <name type="common">Mrigala</name>
    <dbReference type="NCBI Taxonomy" id="683832"/>
    <lineage>
        <taxon>Eukaryota</taxon>
        <taxon>Metazoa</taxon>
        <taxon>Chordata</taxon>
        <taxon>Craniata</taxon>
        <taxon>Vertebrata</taxon>
        <taxon>Euteleostomi</taxon>
        <taxon>Actinopterygii</taxon>
        <taxon>Neopterygii</taxon>
        <taxon>Teleostei</taxon>
        <taxon>Ostariophysi</taxon>
        <taxon>Cypriniformes</taxon>
        <taxon>Cyprinidae</taxon>
        <taxon>Labeoninae</taxon>
        <taxon>Labeonini</taxon>
        <taxon>Cirrhinus</taxon>
    </lineage>
</organism>
<feature type="chain" id="PRO_5044770592" evidence="1">
    <location>
        <begin position="31"/>
        <end position="91"/>
    </location>
</feature>
<dbReference type="EMBL" id="JAMKFB020000014">
    <property type="protein sequence ID" value="KAL0175972.1"/>
    <property type="molecule type" value="Genomic_DNA"/>
</dbReference>
<keyword evidence="3" id="KW-1185">Reference proteome</keyword>
<keyword evidence="1" id="KW-0732">Signal</keyword>
<evidence type="ECO:0000256" key="1">
    <source>
        <dbReference type="SAM" id="SignalP"/>
    </source>
</evidence>
<evidence type="ECO:0000313" key="2">
    <source>
        <dbReference type="EMBL" id="KAL0175972.1"/>
    </source>
</evidence>
<name>A0ABD0PPX2_CIRMR</name>
<dbReference type="AlphaFoldDB" id="A0ABD0PPX2"/>